<protein>
    <recommendedName>
        <fullName evidence="4">Aldose 1-epimerase</fullName>
    </recommendedName>
</protein>
<sequence length="158" mass="16967">MQRRRAAGNRGDDPRRASDAEGFRILHTIHMICLYPGGDESQGIGEKMDGNFEISGAGGCEGLVTIADGLATVEIVPAVGGALASYRWENNGHAIDWLRPAGPAALAGRDAGAMACFPLVPYSNRIRGGRFSFAGRTVELPTRPDDPHHEHGHGWRRP</sequence>
<gene>
    <name evidence="2" type="ORF">MPL1032_20111</name>
</gene>
<evidence type="ECO:0000256" key="1">
    <source>
        <dbReference type="SAM" id="MobiDB-lite"/>
    </source>
</evidence>
<reference evidence="3" key="1">
    <citation type="submission" date="2014-08" db="EMBL/GenBank/DDBJ databases">
        <authorList>
            <person name="Edwards T."/>
        </authorList>
    </citation>
    <scope>NUCLEOTIDE SEQUENCE [LARGE SCALE GENOMIC DNA]</scope>
</reference>
<dbReference type="GO" id="GO:0030246">
    <property type="term" value="F:carbohydrate binding"/>
    <property type="evidence" value="ECO:0007669"/>
    <property type="project" value="InterPro"/>
</dbReference>
<dbReference type="GO" id="GO:0016853">
    <property type="term" value="F:isomerase activity"/>
    <property type="evidence" value="ECO:0007669"/>
    <property type="project" value="InterPro"/>
</dbReference>
<dbReference type="GO" id="GO:0005975">
    <property type="term" value="P:carbohydrate metabolic process"/>
    <property type="evidence" value="ECO:0007669"/>
    <property type="project" value="InterPro"/>
</dbReference>
<feature type="compositionally biased region" description="Basic and acidic residues" evidence="1">
    <location>
        <begin position="142"/>
        <end position="158"/>
    </location>
</feature>
<dbReference type="Gene3D" id="2.70.98.10">
    <property type="match status" value="1"/>
</dbReference>
<dbReference type="InterPro" id="IPR008183">
    <property type="entry name" value="Aldose_1/G6P_1-epimerase"/>
</dbReference>
<evidence type="ECO:0000313" key="3">
    <source>
        <dbReference type="Proteomes" id="UP000182888"/>
    </source>
</evidence>
<feature type="region of interest" description="Disordered" evidence="1">
    <location>
        <begin position="138"/>
        <end position="158"/>
    </location>
</feature>
<evidence type="ECO:0000313" key="2">
    <source>
        <dbReference type="EMBL" id="CDX55402.1"/>
    </source>
</evidence>
<name>A0A0K2VW23_MESPL</name>
<accession>A0A0K2VW23</accession>
<dbReference type="InterPro" id="IPR011013">
    <property type="entry name" value="Gal_mutarotase_sf_dom"/>
</dbReference>
<dbReference type="SUPFAM" id="SSF74650">
    <property type="entry name" value="Galactose mutarotase-like"/>
    <property type="match status" value="1"/>
</dbReference>
<dbReference type="Proteomes" id="UP000182888">
    <property type="component" value="Unassembled WGS sequence"/>
</dbReference>
<dbReference type="InterPro" id="IPR014718">
    <property type="entry name" value="GH-type_carb-bd"/>
</dbReference>
<organism evidence="2 3">
    <name type="scientific">Mesorhizobium plurifarium</name>
    <dbReference type="NCBI Taxonomy" id="69974"/>
    <lineage>
        <taxon>Bacteria</taxon>
        <taxon>Pseudomonadati</taxon>
        <taxon>Pseudomonadota</taxon>
        <taxon>Alphaproteobacteria</taxon>
        <taxon>Hyphomicrobiales</taxon>
        <taxon>Phyllobacteriaceae</taxon>
        <taxon>Mesorhizobium</taxon>
    </lineage>
</organism>
<proteinExistence type="predicted"/>
<dbReference type="EMBL" id="CCND01000012">
    <property type="protein sequence ID" value="CDX55402.1"/>
    <property type="molecule type" value="Genomic_DNA"/>
</dbReference>
<dbReference type="AlphaFoldDB" id="A0A0K2VW23"/>
<evidence type="ECO:0008006" key="4">
    <source>
        <dbReference type="Google" id="ProtNLM"/>
    </source>
</evidence>
<dbReference type="Pfam" id="PF01263">
    <property type="entry name" value="Aldose_epim"/>
    <property type="match status" value="1"/>
</dbReference>